<dbReference type="HOGENOM" id="CLU_1488407_0_0_14"/>
<protein>
    <submittedName>
        <fullName evidence="2">Putative membrane protein</fullName>
    </submittedName>
</protein>
<dbReference type="RefSeq" id="WP_006688849.1">
    <property type="nucleotide sequence ID" value="NC_010503.1"/>
</dbReference>
<organism evidence="2 3">
    <name type="scientific">Ureaplasma parvum serovar 3 (strain ATCC 27815 / 27 / NCTC 11736)</name>
    <dbReference type="NCBI Taxonomy" id="505682"/>
    <lineage>
        <taxon>Bacteria</taxon>
        <taxon>Bacillati</taxon>
        <taxon>Mycoplasmatota</taxon>
        <taxon>Mycoplasmoidales</taxon>
        <taxon>Mycoplasmoidaceae</taxon>
        <taxon>Ureaplasma</taxon>
    </lineage>
</organism>
<name>A0A2C9DZ17_UREP2</name>
<dbReference type="GeneID" id="29672554"/>
<sequence>MGLKKEKKDRSTIQLLFGTIKKRKIANYLIIAFAFLTFALAIIGSFEAIASKYAIGIGSGLSLFITIAFSVWRILMIHLEKEWNKSEIIWQSVMGAILVLSIIFWIWATTTTTIQYSSLKEHLLLLKQQDSRANFVVLTQATVDEFGVALKGGLWAWVITSCIYIFINTFNNMFMKEKNSK</sequence>
<feature type="transmembrane region" description="Helical" evidence="1">
    <location>
        <begin position="52"/>
        <end position="76"/>
    </location>
</feature>
<feature type="transmembrane region" description="Helical" evidence="1">
    <location>
        <begin position="88"/>
        <end position="108"/>
    </location>
</feature>
<feature type="transmembrane region" description="Helical" evidence="1">
    <location>
        <begin position="25"/>
        <end position="46"/>
    </location>
</feature>
<evidence type="ECO:0000256" key="1">
    <source>
        <dbReference type="SAM" id="Phobius"/>
    </source>
</evidence>
<reference evidence="2 3" key="1">
    <citation type="submission" date="2008-02" db="EMBL/GenBank/DDBJ databases">
        <title>Genome sequence of Ureaplasma parvum serovar 3.</title>
        <authorList>
            <person name="Methe B.A."/>
            <person name="Glass J."/>
            <person name="Waites K."/>
            <person name="Shrivastava S."/>
        </authorList>
    </citation>
    <scope>NUCLEOTIDE SEQUENCE [LARGE SCALE GENOMIC DNA]</scope>
    <source>
        <strain evidence="3">ATCC 27815 / 27 / NCTC 11736</strain>
    </source>
</reference>
<dbReference type="Proteomes" id="UP000002162">
    <property type="component" value="Chromosome"/>
</dbReference>
<dbReference type="EMBL" id="CP000942">
    <property type="protein sequence ID" value="ACA33203.1"/>
    <property type="molecule type" value="Genomic_DNA"/>
</dbReference>
<proteinExistence type="predicted"/>
<keyword evidence="1" id="KW-1133">Transmembrane helix</keyword>
<gene>
    <name evidence="2" type="ordered locus">UPA3_0285</name>
</gene>
<keyword evidence="1" id="KW-0812">Transmembrane</keyword>
<dbReference type="KEGG" id="upa:UPA3_0285"/>
<evidence type="ECO:0000313" key="3">
    <source>
        <dbReference type="Proteomes" id="UP000002162"/>
    </source>
</evidence>
<evidence type="ECO:0000313" key="2">
    <source>
        <dbReference type="EMBL" id="ACA33203.1"/>
    </source>
</evidence>
<accession>A0A2C9DZ17</accession>
<keyword evidence="1" id="KW-0472">Membrane</keyword>
<dbReference type="AlphaFoldDB" id="A0A2C9DZ17"/>
<feature type="transmembrane region" description="Helical" evidence="1">
    <location>
        <begin position="154"/>
        <end position="174"/>
    </location>
</feature>